<feature type="active site" description="Proton donor/acceptor" evidence="14">
    <location>
        <position position="193"/>
    </location>
</feature>
<keyword evidence="8" id="KW-0961">Cell wall biogenesis/degradation</keyword>
<feature type="domain" description="GST C-terminal" evidence="18">
    <location>
        <begin position="170"/>
        <end position="297"/>
    </location>
</feature>
<evidence type="ECO:0000256" key="2">
    <source>
        <dbReference type="ARBA" id="ARBA00011067"/>
    </source>
</evidence>
<dbReference type="GO" id="GO:0071555">
    <property type="term" value="P:cell wall organization"/>
    <property type="evidence" value="ECO:0007669"/>
    <property type="project" value="UniProtKB-KW"/>
</dbReference>
<dbReference type="SFLD" id="SFLDS00019">
    <property type="entry name" value="Glutathione_Transferase_(cytos"/>
    <property type="match status" value="1"/>
</dbReference>
<dbReference type="FunFam" id="1.20.1050.10:FF:000038">
    <property type="entry name" value="Glutathione S-transferase omega-like 2"/>
    <property type="match status" value="1"/>
</dbReference>
<dbReference type="GO" id="GO:0045174">
    <property type="term" value="F:glutathione dehydrogenase (ascorbate) activity"/>
    <property type="evidence" value="ECO:0007669"/>
    <property type="project" value="UniProtKB-EC"/>
</dbReference>
<feature type="compositionally biased region" description="Polar residues" evidence="17">
    <location>
        <begin position="1"/>
        <end position="14"/>
    </location>
</feature>
<sequence length="322" mass="37037">MATQRDVSVQSDISKMQAEGDGSFKRKPSTFRNFIEKGGKFEPEKDRYHLYVSYACPWAHRTLITRKLKGLEEIIPFTVVSPRMGEHGWPFASVDPFPAAGVDPINHSQHVKDLYLKADQDYSGRFTVPILWDKKLSTIVNNESSEIIRIFNTAFNDLLPSEKAALDIYPEQHRTEIDGINEWVYDTVNNGVYKSGFATTQEAYEKAVVSVFDSLDRVEKILDGKKKYLVGDTLTEADIRLFVTIIRFDPVYVGHFKCNFRTIRSGYPNIHHWLQNLYWNNPAFSSTTNFDHIKTHYYWSHAHINPTRIVPAGPIPNIEPLH</sequence>
<dbReference type="Gene3D" id="1.20.1050.10">
    <property type="match status" value="1"/>
</dbReference>
<feature type="site" description="Lowers pKa of active site Cys" evidence="16">
    <location>
        <position position="297"/>
    </location>
</feature>
<dbReference type="InterPro" id="IPR016639">
    <property type="entry name" value="GST_Omega/GSH"/>
</dbReference>
<comment type="similarity">
    <text evidence="2">Belongs to the GST superfamily. Omega family.</text>
</comment>
<comment type="subcellular location">
    <subcellularLocation>
        <location evidence="1">Cytoplasm</location>
    </subcellularLocation>
</comment>
<dbReference type="PANTHER" id="PTHR32419">
    <property type="entry name" value="GLUTATHIONYL-HYDROQUINONE REDUCTASE"/>
    <property type="match status" value="1"/>
</dbReference>
<keyword evidence="7" id="KW-0560">Oxidoreductase</keyword>
<evidence type="ECO:0000256" key="15">
    <source>
        <dbReference type="PIRSR" id="PIRSR015753-2"/>
    </source>
</evidence>
<evidence type="ECO:0000256" key="3">
    <source>
        <dbReference type="ARBA" id="ARBA00012436"/>
    </source>
</evidence>
<evidence type="ECO:0000256" key="17">
    <source>
        <dbReference type="SAM" id="MobiDB-lite"/>
    </source>
</evidence>
<feature type="region of interest" description="Disordered" evidence="17">
    <location>
        <begin position="1"/>
        <end position="23"/>
    </location>
</feature>
<feature type="binding site" evidence="15">
    <location>
        <begin position="125"/>
        <end position="128"/>
    </location>
    <ligand>
        <name>glutathione</name>
        <dbReference type="ChEBI" id="CHEBI:57925"/>
    </ligand>
</feature>
<dbReference type="GO" id="GO:0005737">
    <property type="term" value="C:cytoplasm"/>
    <property type="evidence" value="ECO:0007669"/>
    <property type="project" value="UniProtKB-SubCell"/>
</dbReference>
<evidence type="ECO:0000313" key="19">
    <source>
        <dbReference type="EMBL" id="PAV15250.1"/>
    </source>
</evidence>
<dbReference type="SFLD" id="SFLDG01148">
    <property type="entry name" value="Xi_(cytGST)"/>
    <property type="match status" value="1"/>
</dbReference>
<evidence type="ECO:0000256" key="12">
    <source>
        <dbReference type="ARBA" id="ARBA00055859"/>
    </source>
</evidence>
<dbReference type="STRING" id="2282107.A0A286U6Q4"/>
<evidence type="ECO:0000256" key="6">
    <source>
        <dbReference type="ARBA" id="ARBA00022679"/>
    </source>
</evidence>
<proteinExistence type="inferred from homology"/>
<dbReference type="InterPro" id="IPR040079">
    <property type="entry name" value="Glutathione_S-Trfase"/>
</dbReference>
<dbReference type="InterPro" id="IPR004045">
    <property type="entry name" value="Glutathione_S-Trfase_N"/>
</dbReference>
<evidence type="ECO:0000256" key="7">
    <source>
        <dbReference type="ARBA" id="ARBA00023002"/>
    </source>
</evidence>
<dbReference type="EC" id="1.8.5.1" evidence="3"/>
<dbReference type="PIRSF" id="PIRSF015753">
    <property type="entry name" value="GST"/>
    <property type="match status" value="1"/>
</dbReference>
<evidence type="ECO:0000256" key="4">
    <source>
        <dbReference type="ARBA" id="ARBA00012452"/>
    </source>
</evidence>
<organism evidence="19 20">
    <name type="scientific">Pyrrhoderma noxium</name>
    <dbReference type="NCBI Taxonomy" id="2282107"/>
    <lineage>
        <taxon>Eukaryota</taxon>
        <taxon>Fungi</taxon>
        <taxon>Dikarya</taxon>
        <taxon>Basidiomycota</taxon>
        <taxon>Agaricomycotina</taxon>
        <taxon>Agaricomycetes</taxon>
        <taxon>Hymenochaetales</taxon>
        <taxon>Hymenochaetaceae</taxon>
        <taxon>Pyrrhoderma</taxon>
    </lineage>
</organism>
<evidence type="ECO:0000256" key="5">
    <source>
        <dbReference type="ARBA" id="ARBA00022490"/>
    </source>
</evidence>
<dbReference type="Gene3D" id="3.40.30.10">
    <property type="entry name" value="Glutaredoxin"/>
    <property type="match status" value="1"/>
</dbReference>
<comment type="caution">
    <text evidence="19">The sequence shown here is derived from an EMBL/GenBank/DDBJ whole genome shotgun (WGS) entry which is preliminary data.</text>
</comment>
<dbReference type="EMBL" id="NBII01000010">
    <property type="protein sequence ID" value="PAV15250.1"/>
    <property type="molecule type" value="Genomic_DNA"/>
</dbReference>
<comment type="function">
    <text evidence="12">Active as '1-Cys' thiol transferase against beta-hydroxyethyl disulfide (HED), as dehydroascorbate reductase and as dimethylarsinic acid reductase, while not active against the standard GST substrate 1-chloro-2,4-dinitrobenzene (CDNB). May be involved in cell wall organization and biogenesis.</text>
</comment>
<dbReference type="PANTHER" id="PTHR32419:SF6">
    <property type="entry name" value="GLUTATHIONE S-TRANSFERASE OMEGA-LIKE 1-RELATED"/>
    <property type="match status" value="1"/>
</dbReference>
<dbReference type="InterPro" id="IPR036282">
    <property type="entry name" value="Glutathione-S-Trfase_C_sf"/>
</dbReference>
<dbReference type="InterPro" id="IPR047047">
    <property type="entry name" value="GST_Omega-like_C"/>
</dbReference>
<dbReference type="GO" id="GO:0004364">
    <property type="term" value="F:glutathione transferase activity"/>
    <property type="evidence" value="ECO:0007669"/>
    <property type="project" value="UniProtKB-EC"/>
</dbReference>
<dbReference type="SUPFAM" id="SSF52833">
    <property type="entry name" value="Thioredoxin-like"/>
    <property type="match status" value="1"/>
</dbReference>
<evidence type="ECO:0000256" key="16">
    <source>
        <dbReference type="PIRSR" id="PIRSR015753-3"/>
    </source>
</evidence>
<dbReference type="OrthoDB" id="2309723at2759"/>
<protein>
    <recommendedName>
        <fullName evidence="13">Glutathione S-transferase omega-like 2</fullName>
        <ecNumber evidence="3">1.8.5.1</ecNumber>
        <ecNumber evidence="4">2.5.1.18</ecNumber>
    </recommendedName>
    <alternativeName>
        <fullName evidence="9">Glutathione-dependent dehydroascorbate reductase</fullName>
    </alternativeName>
</protein>
<evidence type="ECO:0000256" key="11">
    <source>
        <dbReference type="ARBA" id="ARBA00049544"/>
    </source>
</evidence>
<evidence type="ECO:0000256" key="13">
    <source>
        <dbReference type="ARBA" id="ARBA00070045"/>
    </source>
</evidence>
<evidence type="ECO:0000256" key="14">
    <source>
        <dbReference type="PIRSR" id="PIRSR015753-1"/>
    </source>
</evidence>
<dbReference type="InterPro" id="IPR010987">
    <property type="entry name" value="Glutathione-S-Trfase_C-like"/>
</dbReference>
<dbReference type="Pfam" id="PF13410">
    <property type="entry name" value="GST_C_2"/>
    <property type="match status" value="1"/>
</dbReference>
<dbReference type="InterPro" id="IPR036249">
    <property type="entry name" value="Thioredoxin-like_sf"/>
</dbReference>
<name>A0A286U6Q4_9AGAM</name>
<dbReference type="FunCoup" id="A0A286U6Q4">
    <property type="interactions" value="178"/>
</dbReference>
<keyword evidence="6" id="KW-0808">Transferase</keyword>
<keyword evidence="20" id="KW-1185">Reference proteome</keyword>
<dbReference type="Proteomes" id="UP000217199">
    <property type="component" value="Unassembled WGS sequence"/>
</dbReference>
<dbReference type="EC" id="2.5.1.18" evidence="4"/>
<comment type="catalytic activity">
    <reaction evidence="10">
        <text>RX + glutathione = an S-substituted glutathione + a halide anion + H(+)</text>
        <dbReference type="Rhea" id="RHEA:16437"/>
        <dbReference type="ChEBI" id="CHEBI:15378"/>
        <dbReference type="ChEBI" id="CHEBI:16042"/>
        <dbReference type="ChEBI" id="CHEBI:17792"/>
        <dbReference type="ChEBI" id="CHEBI:57925"/>
        <dbReference type="ChEBI" id="CHEBI:90779"/>
        <dbReference type="EC" id="2.5.1.18"/>
    </reaction>
</comment>
<keyword evidence="5" id="KW-0963">Cytoplasm</keyword>
<dbReference type="PROSITE" id="PS50405">
    <property type="entry name" value="GST_CTER"/>
    <property type="match status" value="1"/>
</dbReference>
<dbReference type="AlphaFoldDB" id="A0A286U6Q4"/>
<dbReference type="Pfam" id="PF13409">
    <property type="entry name" value="GST_N_2"/>
    <property type="match status" value="1"/>
</dbReference>
<evidence type="ECO:0000259" key="18">
    <source>
        <dbReference type="PROSITE" id="PS50405"/>
    </source>
</evidence>
<feature type="site" description="Lowers pKa of active site Cys" evidence="16">
    <location>
        <position position="252"/>
    </location>
</feature>
<reference evidence="19 20" key="1">
    <citation type="journal article" date="2017" name="Mol. Ecol.">
        <title>Comparative and population genomic landscape of Phellinus noxius: A hypervariable fungus causing root rot in trees.</title>
        <authorList>
            <person name="Chung C.L."/>
            <person name="Lee T.J."/>
            <person name="Akiba M."/>
            <person name="Lee H.H."/>
            <person name="Kuo T.H."/>
            <person name="Liu D."/>
            <person name="Ke H.M."/>
            <person name="Yokoi T."/>
            <person name="Roa M.B."/>
            <person name="Lu M.J."/>
            <person name="Chang Y.Y."/>
            <person name="Ann P.J."/>
            <person name="Tsai J.N."/>
            <person name="Chen C.Y."/>
            <person name="Tzean S.S."/>
            <person name="Ota Y."/>
            <person name="Hattori T."/>
            <person name="Sahashi N."/>
            <person name="Liou R.F."/>
            <person name="Kikuchi T."/>
            <person name="Tsai I.J."/>
        </authorList>
    </citation>
    <scope>NUCLEOTIDE SEQUENCE [LARGE SCALE GENOMIC DNA]</scope>
    <source>
        <strain evidence="19 20">FFPRI411160</strain>
    </source>
</reference>
<accession>A0A286U6Q4</accession>
<feature type="active site" description="Nucleophile" evidence="14">
    <location>
        <position position="56"/>
    </location>
</feature>
<gene>
    <name evidence="19" type="ORF">PNOK_0901100</name>
</gene>
<feature type="binding site" evidence="15">
    <location>
        <position position="89"/>
    </location>
    <ligand>
        <name>glutathione</name>
        <dbReference type="ChEBI" id="CHEBI:57925"/>
    </ligand>
</feature>
<evidence type="ECO:0000256" key="9">
    <source>
        <dbReference type="ARBA" id="ARBA00032186"/>
    </source>
</evidence>
<dbReference type="InParanoid" id="A0A286U6Q4"/>
<feature type="binding site" evidence="15">
    <location>
        <begin position="143"/>
        <end position="144"/>
    </location>
    <ligand>
        <name>glutathione</name>
        <dbReference type="ChEBI" id="CHEBI:57925"/>
    </ligand>
</feature>
<dbReference type="SFLD" id="SFLDG01206">
    <property type="entry name" value="Xi.1"/>
    <property type="match status" value="1"/>
</dbReference>
<evidence type="ECO:0000256" key="10">
    <source>
        <dbReference type="ARBA" id="ARBA00047960"/>
    </source>
</evidence>
<evidence type="ECO:0000256" key="1">
    <source>
        <dbReference type="ARBA" id="ARBA00004496"/>
    </source>
</evidence>
<comment type="catalytic activity">
    <reaction evidence="11">
        <text>L-dehydroascorbate + 2 glutathione = glutathione disulfide + L-ascorbate</text>
        <dbReference type="Rhea" id="RHEA:24424"/>
        <dbReference type="ChEBI" id="CHEBI:38290"/>
        <dbReference type="ChEBI" id="CHEBI:57925"/>
        <dbReference type="ChEBI" id="CHEBI:58297"/>
        <dbReference type="ChEBI" id="CHEBI:58539"/>
        <dbReference type="EC" id="1.8.5.1"/>
    </reaction>
</comment>
<evidence type="ECO:0000256" key="8">
    <source>
        <dbReference type="ARBA" id="ARBA00023316"/>
    </source>
</evidence>
<dbReference type="SUPFAM" id="SSF47616">
    <property type="entry name" value="GST C-terminal domain-like"/>
    <property type="match status" value="1"/>
</dbReference>
<evidence type="ECO:0000313" key="20">
    <source>
        <dbReference type="Proteomes" id="UP000217199"/>
    </source>
</evidence>
<dbReference type="CDD" id="cd03190">
    <property type="entry name" value="GST_C_Omega_like"/>
    <property type="match status" value="1"/>
</dbReference>